<name>A0A1C5IRU6_9ACTN</name>
<dbReference type="SUPFAM" id="SSF46894">
    <property type="entry name" value="C-terminal effector domain of the bipartite response regulators"/>
    <property type="match status" value="1"/>
</dbReference>
<dbReference type="PANTHER" id="PTHR47691">
    <property type="entry name" value="REGULATOR-RELATED"/>
    <property type="match status" value="1"/>
</dbReference>
<reference evidence="3" key="1">
    <citation type="submission" date="2016-06" db="EMBL/GenBank/DDBJ databases">
        <authorList>
            <person name="Varghese N."/>
            <person name="Submissions Spin"/>
        </authorList>
    </citation>
    <scope>NUCLEOTIDE SEQUENCE [LARGE SCALE GENOMIC DNA]</scope>
    <source>
        <strain evidence="3">DSM 43819</strain>
    </source>
</reference>
<dbReference type="Gene3D" id="1.10.10.10">
    <property type="entry name" value="Winged helix-like DNA-binding domain superfamily/Winged helix DNA-binding domain"/>
    <property type="match status" value="1"/>
</dbReference>
<accession>A0A1C5IRU6</accession>
<feature type="domain" description="HTH luxR-type" evidence="1">
    <location>
        <begin position="1"/>
        <end position="52"/>
    </location>
</feature>
<dbReference type="PROSITE" id="PS50043">
    <property type="entry name" value="HTH_LUXR_2"/>
    <property type="match status" value="1"/>
</dbReference>
<evidence type="ECO:0000313" key="2">
    <source>
        <dbReference type="EMBL" id="SCG61044.1"/>
    </source>
</evidence>
<organism evidence="2 3">
    <name type="scientific">Micromonospora inositola</name>
    <dbReference type="NCBI Taxonomy" id="47865"/>
    <lineage>
        <taxon>Bacteria</taxon>
        <taxon>Bacillati</taxon>
        <taxon>Actinomycetota</taxon>
        <taxon>Actinomycetes</taxon>
        <taxon>Micromonosporales</taxon>
        <taxon>Micromonosporaceae</taxon>
        <taxon>Micromonospora</taxon>
    </lineage>
</organism>
<dbReference type="InterPro" id="IPR027417">
    <property type="entry name" value="P-loop_NTPase"/>
</dbReference>
<dbReference type="Proteomes" id="UP000198221">
    <property type="component" value="Chromosome I"/>
</dbReference>
<protein>
    <submittedName>
        <fullName evidence="2">Predicted ATPase</fullName>
    </submittedName>
</protein>
<gene>
    <name evidence="2" type="ORF">GA0070613_3338</name>
</gene>
<keyword evidence="3" id="KW-1185">Reference proteome</keyword>
<dbReference type="GO" id="GO:0003677">
    <property type="term" value="F:DNA binding"/>
    <property type="evidence" value="ECO:0007669"/>
    <property type="project" value="InterPro"/>
</dbReference>
<evidence type="ECO:0000259" key="1">
    <source>
        <dbReference type="PROSITE" id="PS50043"/>
    </source>
</evidence>
<dbReference type="Pfam" id="PF25872">
    <property type="entry name" value="HTH_77"/>
    <property type="match status" value="1"/>
</dbReference>
<dbReference type="AlphaFoldDB" id="A0A1C5IRU6"/>
<dbReference type="CDD" id="cd06170">
    <property type="entry name" value="LuxR_C_like"/>
    <property type="match status" value="1"/>
</dbReference>
<evidence type="ECO:0000313" key="3">
    <source>
        <dbReference type="Proteomes" id="UP000198221"/>
    </source>
</evidence>
<dbReference type="InterPro" id="IPR058852">
    <property type="entry name" value="HTH_77"/>
</dbReference>
<dbReference type="SMART" id="SM00421">
    <property type="entry name" value="HTH_LUXR"/>
    <property type="match status" value="1"/>
</dbReference>
<sequence>MLSLLGEHLSNAEIGARLFISVRTVETHVSSLLRKLGAPDRRALAQLATEWSRAARGGDAALGLPAPVTSFVGRVRERAALAEAVKAHRQVSAVGPGGVGKTRLALAIAAQAAGDFADGVWFVDLVPVTDPAMVGAAVAAAVGIGEQQSRGMDESVIAALADRHALLVLDNCEHVRDGVAPFLERLLAGCPRLTVLATSRARLMVPFERVYPIPPLSLTGDGDSDAVALFLDRAAAVGSPLAPEQRDQAAEICRGLDGVALAIELAAARLPTLGLDGLADVLSDQLRLLTGGARADDRHRSVRAMLDWSHALLELADRTLLRRIAVFVAPFTVDAARQVAGFAPLETAAVVDGLARLTEQSLLTATPSPGGTRYRTLETIRQYGVEQLSSAGELDDVRSRHLRWCLATATELARDTPPGTGVWRARFDTAADDIRAALGWAADEPDHRANAYGLALALAQLTFTRNLVGEAQQRYEQAASLTGDPVAAGSALRYAAAVAGCRMRGEDMYRLYRAAADTARSAGDTAGAARDLATAAATVYRFSGTFSLPPPPGEAAVLLSAARELAGDDPAAQAAVALAECGVLTDAVDADRGKPDTAVPEAIALAERAVDLAHRTGDPLAHSAALDALTAAQCWAGDTFATADTTHRRVELLASVPVTPASAHERANALSEAAETCIGVGDLEGARRWGEQLRDLPLLAERGDFATSRLLVADALAGNVDDVLVGSRRFLDAWERSGSRHAPNLAMAAAAVAMVHGLRKDDGARAEWLAVVDKLDMAPEQKAGYSAVFDAIVFLHHGRADRAMAGLVAEPDEMDEWVIWVWQHWYLALRAEAAALTGNPDARRRITAARTIVAGNPIAGAQLERAEALLDGDQDRMLAAAAAFDAAGCRYQWARTLVLTSGEHAATGAAALADIGLAALDTLAMRAGTRRR</sequence>
<dbReference type="PANTHER" id="PTHR47691:SF3">
    <property type="entry name" value="HTH-TYPE TRANSCRIPTIONAL REGULATOR RV0890C-RELATED"/>
    <property type="match status" value="1"/>
</dbReference>
<dbReference type="Pfam" id="PF00196">
    <property type="entry name" value="GerE"/>
    <property type="match status" value="1"/>
</dbReference>
<dbReference type="Gene3D" id="3.40.50.300">
    <property type="entry name" value="P-loop containing nucleotide triphosphate hydrolases"/>
    <property type="match status" value="1"/>
</dbReference>
<dbReference type="InterPro" id="IPR016032">
    <property type="entry name" value="Sig_transdc_resp-reg_C-effctor"/>
</dbReference>
<dbReference type="InterPro" id="IPR000792">
    <property type="entry name" value="Tscrpt_reg_LuxR_C"/>
</dbReference>
<dbReference type="InterPro" id="IPR036388">
    <property type="entry name" value="WH-like_DNA-bd_sf"/>
</dbReference>
<dbReference type="GO" id="GO:0006355">
    <property type="term" value="P:regulation of DNA-templated transcription"/>
    <property type="evidence" value="ECO:0007669"/>
    <property type="project" value="InterPro"/>
</dbReference>
<dbReference type="SUPFAM" id="SSF52540">
    <property type="entry name" value="P-loop containing nucleoside triphosphate hydrolases"/>
    <property type="match status" value="1"/>
</dbReference>
<dbReference type="EMBL" id="LT607754">
    <property type="protein sequence ID" value="SCG61044.1"/>
    <property type="molecule type" value="Genomic_DNA"/>
</dbReference>
<proteinExistence type="predicted"/>